<dbReference type="SUPFAM" id="SSF52172">
    <property type="entry name" value="CheY-like"/>
    <property type="match status" value="1"/>
</dbReference>
<dbReference type="RefSeq" id="WP_024268935.1">
    <property type="nucleotide sequence ID" value="NC_023035.1"/>
</dbReference>
<dbReference type="eggNOG" id="COG3706">
    <property type="taxonomic scope" value="Bacteria"/>
</dbReference>
<name>V5WJS3_9SPIO</name>
<evidence type="ECO:0000256" key="1">
    <source>
        <dbReference type="PROSITE-ProRule" id="PRU00169"/>
    </source>
</evidence>
<proteinExistence type="predicted"/>
<dbReference type="KEGG" id="slr:L21SP2_2685"/>
<dbReference type="GO" id="GO:0000160">
    <property type="term" value="P:phosphorelay signal transduction system"/>
    <property type="evidence" value="ECO:0007669"/>
    <property type="project" value="InterPro"/>
</dbReference>
<dbReference type="InterPro" id="IPR001789">
    <property type="entry name" value="Sig_transdc_resp-reg_receiver"/>
</dbReference>
<gene>
    <name evidence="3" type="ORF">L21SP2_2685</name>
</gene>
<feature type="domain" description="Response regulatory" evidence="2">
    <location>
        <begin position="28"/>
        <end position="152"/>
    </location>
</feature>
<dbReference type="HOGENOM" id="CLU_1495193_0_0_12"/>
<dbReference type="OrthoDB" id="9763484at2"/>
<dbReference type="Gene3D" id="3.40.50.2300">
    <property type="match status" value="1"/>
</dbReference>
<keyword evidence="4" id="KW-1185">Reference proteome</keyword>
<dbReference type="Proteomes" id="UP000018680">
    <property type="component" value="Chromosome"/>
</dbReference>
<evidence type="ECO:0000313" key="4">
    <source>
        <dbReference type="Proteomes" id="UP000018680"/>
    </source>
</evidence>
<dbReference type="SMART" id="SM00448">
    <property type="entry name" value="REC"/>
    <property type="match status" value="1"/>
</dbReference>
<dbReference type="STRING" id="1307761.L21SP2_2685"/>
<dbReference type="EMBL" id="CP006939">
    <property type="protein sequence ID" value="AHC16037.1"/>
    <property type="molecule type" value="Genomic_DNA"/>
</dbReference>
<dbReference type="InterPro" id="IPR011006">
    <property type="entry name" value="CheY-like_superfamily"/>
</dbReference>
<dbReference type="PROSITE" id="PS50110">
    <property type="entry name" value="RESPONSE_REGULATORY"/>
    <property type="match status" value="1"/>
</dbReference>
<sequence>MNTIRFSEEAEEQQERYNSRAESDNPWTIIVADDEGDVHMITKLVLENFRFDNRPVEILSSYSGEDALKTLEKHPNTAVVLLDVVMESYTAGLDVVNQIRNHFHNQEIRILLRSGQAGYANVSQIIQEFEINDFIRKENLRYQDLKDAVTLALRAFRDIKQAQYKTEGENRHNDEQGCGD</sequence>
<reference evidence="3 4" key="1">
    <citation type="journal article" date="2015" name="Stand. Genomic Sci.">
        <title>Complete genome sequence and description of Salinispira pacifica gen. nov., sp. nov., a novel spirochaete isolated form a hypersaline microbial mat.</title>
        <authorList>
            <person name="Ben Hania W."/>
            <person name="Joseph M."/>
            <person name="Schumann P."/>
            <person name="Bunk B."/>
            <person name="Fiebig A."/>
            <person name="Sproer C."/>
            <person name="Klenk H.P."/>
            <person name="Fardeau M.L."/>
            <person name="Spring S."/>
        </authorList>
    </citation>
    <scope>NUCLEOTIDE SEQUENCE [LARGE SCALE GENOMIC DNA]</scope>
    <source>
        <strain evidence="3 4">L21-RPul-D2</strain>
    </source>
</reference>
<organism evidence="3 4">
    <name type="scientific">Salinispira pacifica</name>
    <dbReference type="NCBI Taxonomy" id="1307761"/>
    <lineage>
        <taxon>Bacteria</taxon>
        <taxon>Pseudomonadati</taxon>
        <taxon>Spirochaetota</taxon>
        <taxon>Spirochaetia</taxon>
        <taxon>Spirochaetales</taxon>
        <taxon>Spirochaetaceae</taxon>
        <taxon>Salinispira</taxon>
    </lineage>
</organism>
<protein>
    <submittedName>
        <fullName evidence="3">Response regulator</fullName>
    </submittedName>
</protein>
<evidence type="ECO:0000259" key="2">
    <source>
        <dbReference type="PROSITE" id="PS50110"/>
    </source>
</evidence>
<keyword evidence="1" id="KW-0597">Phosphoprotein</keyword>
<accession>V5WJS3</accession>
<dbReference type="Pfam" id="PF00072">
    <property type="entry name" value="Response_reg"/>
    <property type="match status" value="1"/>
</dbReference>
<feature type="modified residue" description="4-aspartylphosphate" evidence="1">
    <location>
        <position position="83"/>
    </location>
</feature>
<evidence type="ECO:0000313" key="3">
    <source>
        <dbReference type="EMBL" id="AHC16037.1"/>
    </source>
</evidence>
<dbReference type="AlphaFoldDB" id="V5WJS3"/>